<proteinExistence type="predicted"/>
<dbReference type="AlphaFoldDB" id="A0A6J4UBB2"/>
<dbReference type="EMBL" id="CADCWI010000019">
    <property type="protein sequence ID" value="CAA9543698.1"/>
    <property type="molecule type" value="Genomic_DNA"/>
</dbReference>
<evidence type="ECO:0000313" key="1">
    <source>
        <dbReference type="EMBL" id="CAA9543698.1"/>
    </source>
</evidence>
<sequence>MPFRDDTADVLPGKRVDEGEIPLPNMATQLAKIRRHPAAIRDGRVRVTIDIDAEIPKGIPGDLRRVLNENSQTLNFKGHGFEES</sequence>
<gene>
    <name evidence="1" type="ORF">AVDCRST_MAG43-382</name>
</gene>
<accession>A0A6J4UBB2</accession>
<reference evidence="1" key="1">
    <citation type="submission" date="2020-02" db="EMBL/GenBank/DDBJ databases">
        <authorList>
            <person name="Meier V. D."/>
        </authorList>
    </citation>
    <scope>NUCLEOTIDE SEQUENCE</scope>
    <source>
        <strain evidence="1">AVDCRST_MAG43</strain>
    </source>
</reference>
<organism evidence="1">
    <name type="scientific">uncultured Thermomicrobiales bacterium</name>
    <dbReference type="NCBI Taxonomy" id="1645740"/>
    <lineage>
        <taxon>Bacteria</taxon>
        <taxon>Pseudomonadati</taxon>
        <taxon>Thermomicrobiota</taxon>
        <taxon>Thermomicrobia</taxon>
        <taxon>Thermomicrobiales</taxon>
        <taxon>environmental samples</taxon>
    </lineage>
</organism>
<protein>
    <submittedName>
        <fullName evidence="1">Uncharacterized protein</fullName>
    </submittedName>
</protein>
<name>A0A6J4UBB2_9BACT</name>